<dbReference type="Proteomes" id="UP001295444">
    <property type="component" value="Chromosome 02"/>
</dbReference>
<dbReference type="EMBL" id="OW240913">
    <property type="protein sequence ID" value="CAH2254071.1"/>
    <property type="molecule type" value="Genomic_DNA"/>
</dbReference>
<gene>
    <name evidence="2" type="ORF">PECUL_23A023587</name>
</gene>
<proteinExistence type="predicted"/>
<protein>
    <submittedName>
        <fullName evidence="2">Uncharacterized protein</fullName>
    </submittedName>
</protein>
<reference evidence="2" key="1">
    <citation type="submission" date="2022-03" db="EMBL/GenBank/DDBJ databases">
        <authorList>
            <person name="Alioto T."/>
            <person name="Alioto T."/>
            <person name="Gomez Garrido J."/>
        </authorList>
    </citation>
    <scope>NUCLEOTIDE SEQUENCE</scope>
</reference>
<feature type="region of interest" description="Disordered" evidence="1">
    <location>
        <begin position="40"/>
        <end position="82"/>
    </location>
</feature>
<name>A0AAD1RGV5_PELCU</name>
<accession>A0AAD1RGV5</accession>
<evidence type="ECO:0000256" key="1">
    <source>
        <dbReference type="SAM" id="MobiDB-lite"/>
    </source>
</evidence>
<dbReference type="AlphaFoldDB" id="A0AAD1RGV5"/>
<keyword evidence="3" id="KW-1185">Reference proteome</keyword>
<evidence type="ECO:0000313" key="2">
    <source>
        <dbReference type="EMBL" id="CAH2254071.1"/>
    </source>
</evidence>
<sequence>MSDNTEPAIFQELKAWLVSTIAESIPKALAVFHEKTSGEINPITHLPSDSEDSQPSDQEITRKRPWNGSSVSAGKAPAKSQK</sequence>
<organism evidence="2 3">
    <name type="scientific">Pelobates cultripes</name>
    <name type="common">Western spadefoot toad</name>
    <dbReference type="NCBI Taxonomy" id="61616"/>
    <lineage>
        <taxon>Eukaryota</taxon>
        <taxon>Metazoa</taxon>
        <taxon>Chordata</taxon>
        <taxon>Craniata</taxon>
        <taxon>Vertebrata</taxon>
        <taxon>Euteleostomi</taxon>
        <taxon>Amphibia</taxon>
        <taxon>Batrachia</taxon>
        <taxon>Anura</taxon>
        <taxon>Pelobatoidea</taxon>
        <taxon>Pelobatidae</taxon>
        <taxon>Pelobates</taxon>
    </lineage>
</organism>
<evidence type="ECO:0000313" key="3">
    <source>
        <dbReference type="Proteomes" id="UP001295444"/>
    </source>
</evidence>